<protein>
    <submittedName>
        <fullName evidence="3">Histidine kinase</fullName>
    </submittedName>
</protein>
<keyword evidence="1" id="KW-0812">Transmembrane</keyword>
<dbReference type="SUPFAM" id="SSF55874">
    <property type="entry name" value="ATPase domain of HSP90 chaperone/DNA topoisomerase II/histidine kinase"/>
    <property type="match status" value="1"/>
</dbReference>
<feature type="transmembrane region" description="Helical" evidence="1">
    <location>
        <begin position="713"/>
        <end position="731"/>
    </location>
</feature>
<reference evidence="3 4" key="1">
    <citation type="submission" date="2021-04" db="EMBL/GenBank/DDBJ databases">
        <title>Chitinophaga sp. nov., isolated from the rhizosphere soil.</title>
        <authorList>
            <person name="He S."/>
        </authorList>
    </citation>
    <scope>NUCLEOTIDE SEQUENCE [LARGE SCALE GENOMIC DNA]</scope>
    <source>
        <strain evidence="3 4">2R12</strain>
    </source>
</reference>
<evidence type="ECO:0000313" key="3">
    <source>
        <dbReference type="EMBL" id="MBS0029294.1"/>
    </source>
</evidence>
<keyword evidence="3" id="KW-0418">Kinase</keyword>
<comment type="caution">
    <text evidence="3">The sequence shown here is derived from an EMBL/GenBank/DDBJ whole genome shotgun (WGS) entry which is preliminary data.</text>
</comment>
<dbReference type="PANTHER" id="PTHR34220">
    <property type="entry name" value="SENSOR HISTIDINE KINASE YPDA"/>
    <property type="match status" value="1"/>
</dbReference>
<name>A0ABS5J271_9BACT</name>
<dbReference type="InterPro" id="IPR050640">
    <property type="entry name" value="Bact_2-comp_sensor_kinase"/>
</dbReference>
<sequence>MDGLPSDYVYAAIPDSSGYLYIASQKGISIYDGYRFVNHPFLQLGVSDLYLDHHTFYFYNDSGLNRLKNFHTVPQLLAANIFTDTDPNNDAYSNIFVDNKQRIWSTDFNYVKYYLPGNGRISSFLIMPENKDAGINTAILEVADGEIWVAARSGLWVWHEADNKLQLHPATAINRLSYESAIQLNDKEVLLATTNGKILRVNPATGQSADLPSLPDHDIVRGFLETAKGLFLYTSRKIYQKQPAAYQEICSADDALINHLSSDARTHLLWVSTTKGIIKLTPGPEAVETRMFPGTKTQNDPVISIAAPKAGELWMLTRSGEVWFYGNGSLEKRFSGEMDNRYYALDDVEHQVILSTQKGIFRWQDNRFRQLHLPGLQIKSDIRKVLVTPQNEFWVVFSGQPIARYSYPGFEKFSRAFNNDSAFWTGNTWNDILTDSSGITWLAGWMPKAWGIARYDAAKNTFIEISDSTINKKTLGVFVGDYYNSIGVASNGQLLFSAYGGWNRTDEKGKIIQKVDTHDYEIADTYNVGISEDRHGNVFFGTREGLHVWLKEKNKVVRLSQIDGLPTDYLVNAHKKLLNGNLALGIPNGILLIDPEKILQTRLTNRLSLTQISVNGVFRNDTATSIELSRKETALYLYFSDLSYLDPHKVYFRYKYSDENNWHDLGHRPELSLHHITPGEYHITVEVFDNLANRQEQTLSLFVKAHPAWWQTWWFRITALILFTGLVAILIKRRINNIWREAELKHRIAETEMMALRAQMNPHFIFNCINGIDALIQSNDKYYATVYLNKFARLLRNVLDSSKQNTVSLAKDLETLQLYIDLEQLRDENKFTAAIKADESLLLDDYQVPPLVVQPYIENAILHGLRHRPDNGGRLTITVTKNEEHIKYIIEDNGVGRDTLKNGRKHDHSYGMQMSGDRVKFFNNEEYASVVITDLKNEGKPAGTRVQVLLKIQ</sequence>
<keyword evidence="4" id="KW-1185">Reference proteome</keyword>
<feature type="domain" description="Signal transduction histidine kinase internal region" evidence="2">
    <location>
        <begin position="752"/>
        <end position="831"/>
    </location>
</feature>
<dbReference type="InterPro" id="IPR013783">
    <property type="entry name" value="Ig-like_fold"/>
</dbReference>
<dbReference type="PANTHER" id="PTHR34220:SF7">
    <property type="entry name" value="SENSOR HISTIDINE KINASE YPDA"/>
    <property type="match status" value="1"/>
</dbReference>
<evidence type="ECO:0000259" key="2">
    <source>
        <dbReference type="Pfam" id="PF06580"/>
    </source>
</evidence>
<dbReference type="Gene3D" id="2.60.40.10">
    <property type="entry name" value="Immunoglobulins"/>
    <property type="match status" value="1"/>
</dbReference>
<keyword evidence="3" id="KW-0808">Transferase</keyword>
<evidence type="ECO:0000256" key="1">
    <source>
        <dbReference type="SAM" id="Phobius"/>
    </source>
</evidence>
<evidence type="ECO:0000313" key="4">
    <source>
        <dbReference type="Proteomes" id="UP000676386"/>
    </source>
</evidence>
<dbReference type="Gene3D" id="3.30.565.10">
    <property type="entry name" value="Histidine kinase-like ATPase, C-terminal domain"/>
    <property type="match status" value="1"/>
</dbReference>
<organism evidence="3 4">
    <name type="scientific">Chitinophaga hostae</name>
    <dbReference type="NCBI Taxonomy" id="2831022"/>
    <lineage>
        <taxon>Bacteria</taxon>
        <taxon>Pseudomonadati</taxon>
        <taxon>Bacteroidota</taxon>
        <taxon>Chitinophagia</taxon>
        <taxon>Chitinophagales</taxon>
        <taxon>Chitinophagaceae</taxon>
        <taxon>Chitinophaga</taxon>
    </lineage>
</organism>
<keyword evidence="1" id="KW-0472">Membrane</keyword>
<dbReference type="Gene3D" id="2.130.10.10">
    <property type="entry name" value="YVTN repeat-like/Quinoprotein amine dehydrogenase"/>
    <property type="match status" value="2"/>
</dbReference>
<dbReference type="InterPro" id="IPR015943">
    <property type="entry name" value="WD40/YVTN_repeat-like_dom_sf"/>
</dbReference>
<keyword evidence="1" id="KW-1133">Transmembrane helix</keyword>
<dbReference type="GO" id="GO:0016301">
    <property type="term" value="F:kinase activity"/>
    <property type="evidence" value="ECO:0007669"/>
    <property type="project" value="UniProtKB-KW"/>
</dbReference>
<dbReference type="InterPro" id="IPR011047">
    <property type="entry name" value="Quinoprotein_ADH-like_sf"/>
</dbReference>
<dbReference type="EMBL" id="JAGTXB010000008">
    <property type="protein sequence ID" value="MBS0029294.1"/>
    <property type="molecule type" value="Genomic_DNA"/>
</dbReference>
<dbReference type="RefSeq" id="WP_211974383.1">
    <property type="nucleotide sequence ID" value="NZ_CBFHAM010000011.1"/>
</dbReference>
<dbReference type="Pfam" id="PF06580">
    <property type="entry name" value="His_kinase"/>
    <property type="match status" value="1"/>
</dbReference>
<proteinExistence type="predicted"/>
<accession>A0ABS5J271</accession>
<dbReference type="InterPro" id="IPR036890">
    <property type="entry name" value="HATPase_C_sf"/>
</dbReference>
<dbReference type="SUPFAM" id="SSF50998">
    <property type="entry name" value="Quinoprotein alcohol dehydrogenase-like"/>
    <property type="match status" value="1"/>
</dbReference>
<gene>
    <name evidence="3" type="ORF">KE626_18365</name>
</gene>
<dbReference type="Proteomes" id="UP000676386">
    <property type="component" value="Unassembled WGS sequence"/>
</dbReference>
<dbReference type="InterPro" id="IPR010559">
    <property type="entry name" value="Sig_transdc_His_kin_internal"/>
</dbReference>